<dbReference type="Pfam" id="PF00440">
    <property type="entry name" value="TetR_N"/>
    <property type="match status" value="1"/>
</dbReference>
<dbReference type="InterPro" id="IPR036271">
    <property type="entry name" value="Tet_transcr_reg_TetR-rel_C_sf"/>
</dbReference>
<dbReference type="PRINTS" id="PR00455">
    <property type="entry name" value="HTHTETR"/>
</dbReference>
<dbReference type="Gene3D" id="1.10.357.10">
    <property type="entry name" value="Tetracycline Repressor, domain 2"/>
    <property type="match status" value="1"/>
</dbReference>
<keyword evidence="2 4" id="KW-0238">DNA-binding</keyword>
<dbReference type="AlphaFoldDB" id="A0A3A3FQM5"/>
<evidence type="ECO:0000259" key="5">
    <source>
        <dbReference type="PROSITE" id="PS50977"/>
    </source>
</evidence>
<keyword evidence="1" id="KW-0805">Transcription regulation</keyword>
<dbReference type="Gene3D" id="1.10.10.60">
    <property type="entry name" value="Homeodomain-like"/>
    <property type="match status" value="1"/>
</dbReference>
<dbReference type="Proteomes" id="UP000265955">
    <property type="component" value="Unassembled WGS sequence"/>
</dbReference>
<dbReference type="InterPro" id="IPR050109">
    <property type="entry name" value="HTH-type_TetR-like_transc_reg"/>
</dbReference>
<dbReference type="SUPFAM" id="SSF46689">
    <property type="entry name" value="Homeodomain-like"/>
    <property type="match status" value="1"/>
</dbReference>
<feature type="domain" description="HTH tetR-type" evidence="5">
    <location>
        <begin position="6"/>
        <end position="66"/>
    </location>
</feature>
<evidence type="ECO:0000256" key="4">
    <source>
        <dbReference type="PROSITE-ProRule" id="PRU00335"/>
    </source>
</evidence>
<evidence type="ECO:0000256" key="2">
    <source>
        <dbReference type="ARBA" id="ARBA00023125"/>
    </source>
</evidence>
<evidence type="ECO:0000313" key="7">
    <source>
        <dbReference type="Proteomes" id="UP000265955"/>
    </source>
</evidence>
<organism evidence="6 7">
    <name type="scientific">Noviherbaspirillum saxi</name>
    <dbReference type="NCBI Taxonomy" id="2320863"/>
    <lineage>
        <taxon>Bacteria</taxon>
        <taxon>Pseudomonadati</taxon>
        <taxon>Pseudomonadota</taxon>
        <taxon>Betaproteobacteria</taxon>
        <taxon>Burkholderiales</taxon>
        <taxon>Oxalobacteraceae</taxon>
        <taxon>Noviherbaspirillum</taxon>
    </lineage>
</organism>
<dbReference type="SUPFAM" id="SSF48498">
    <property type="entry name" value="Tetracyclin repressor-like, C-terminal domain"/>
    <property type="match status" value="1"/>
</dbReference>
<protein>
    <submittedName>
        <fullName evidence="6">TetR/AcrR family transcriptional regulator</fullName>
    </submittedName>
</protein>
<reference evidence="7" key="1">
    <citation type="submission" date="2018-09" db="EMBL/GenBank/DDBJ databases">
        <authorList>
            <person name="Zhu H."/>
        </authorList>
    </citation>
    <scope>NUCLEOTIDE SEQUENCE [LARGE SCALE GENOMIC DNA]</scope>
    <source>
        <strain evidence="7">K1R23-30</strain>
    </source>
</reference>
<sequence length="216" mass="24085">MRTKSETRRQAILKAASEIFRETGFERTSMETICKHVGYSKATLYSYFPSKEELFLEVVMEATEAEFQANHAALDPTTQDIKQALNNFGIRLLTLLYSPQVQAVRRLVVSEAGRSDLGKKCFELGPVRSQAAVAEFLHQAMEKGQLRRANPHVASLHLKGLLEAEWLDRFIFQMLGALTAKEITESVDRAISVFMAAYGVLDDASKQARTKGAGRG</sequence>
<dbReference type="PANTHER" id="PTHR30055">
    <property type="entry name" value="HTH-TYPE TRANSCRIPTIONAL REGULATOR RUTR"/>
    <property type="match status" value="1"/>
</dbReference>
<evidence type="ECO:0000256" key="3">
    <source>
        <dbReference type="ARBA" id="ARBA00023163"/>
    </source>
</evidence>
<accession>A0A3A3FQM5</accession>
<proteinExistence type="predicted"/>
<dbReference type="InterPro" id="IPR009057">
    <property type="entry name" value="Homeodomain-like_sf"/>
</dbReference>
<dbReference type="FunFam" id="1.10.10.60:FF:000141">
    <property type="entry name" value="TetR family transcriptional regulator"/>
    <property type="match status" value="1"/>
</dbReference>
<dbReference type="InterPro" id="IPR001647">
    <property type="entry name" value="HTH_TetR"/>
</dbReference>
<dbReference type="PROSITE" id="PS50977">
    <property type="entry name" value="HTH_TETR_2"/>
    <property type="match status" value="1"/>
</dbReference>
<dbReference type="InterPro" id="IPR039536">
    <property type="entry name" value="TetR_C_Proteobacteria"/>
</dbReference>
<keyword evidence="7" id="KW-1185">Reference proteome</keyword>
<keyword evidence="3" id="KW-0804">Transcription</keyword>
<name>A0A3A3FQM5_9BURK</name>
<gene>
    <name evidence="6" type="ORF">D3871_20510</name>
</gene>
<evidence type="ECO:0000313" key="6">
    <source>
        <dbReference type="EMBL" id="RJF95762.1"/>
    </source>
</evidence>
<dbReference type="GO" id="GO:0000976">
    <property type="term" value="F:transcription cis-regulatory region binding"/>
    <property type="evidence" value="ECO:0007669"/>
    <property type="project" value="TreeGrafter"/>
</dbReference>
<dbReference type="EMBL" id="QYUO01000002">
    <property type="protein sequence ID" value="RJF95762.1"/>
    <property type="molecule type" value="Genomic_DNA"/>
</dbReference>
<dbReference type="OrthoDB" id="8535430at2"/>
<dbReference type="PANTHER" id="PTHR30055:SF119">
    <property type="entry name" value="NALC"/>
    <property type="match status" value="1"/>
</dbReference>
<dbReference type="RefSeq" id="WP_119770908.1">
    <property type="nucleotide sequence ID" value="NZ_QYUO01000002.1"/>
</dbReference>
<evidence type="ECO:0000256" key="1">
    <source>
        <dbReference type="ARBA" id="ARBA00023015"/>
    </source>
</evidence>
<feature type="DNA-binding region" description="H-T-H motif" evidence="4">
    <location>
        <begin position="29"/>
        <end position="48"/>
    </location>
</feature>
<comment type="caution">
    <text evidence="6">The sequence shown here is derived from an EMBL/GenBank/DDBJ whole genome shotgun (WGS) entry which is preliminary data.</text>
</comment>
<dbReference type="GO" id="GO:0003700">
    <property type="term" value="F:DNA-binding transcription factor activity"/>
    <property type="evidence" value="ECO:0007669"/>
    <property type="project" value="TreeGrafter"/>
</dbReference>
<dbReference type="Pfam" id="PF14246">
    <property type="entry name" value="TetR_C_7"/>
    <property type="match status" value="1"/>
</dbReference>